<protein>
    <submittedName>
        <fullName evidence="4">Response regulator</fullName>
    </submittedName>
</protein>
<dbReference type="SMART" id="SM00448">
    <property type="entry name" value="REC"/>
    <property type="match status" value="1"/>
</dbReference>
<dbReference type="Gene3D" id="3.40.50.2300">
    <property type="match status" value="1"/>
</dbReference>
<gene>
    <name evidence="4" type="ORF">UT23_C0002G0079</name>
</gene>
<organism evidence="4 5">
    <name type="scientific">Candidatus Woesebacteria bacterium GW2011_GWA1_39_12</name>
    <dbReference type="NCBI Taxonomy" id="1618549"/>
    <lineage>
        <taxon>Bacteria</taxon>
        <taxon>Candidatus Woeseibacteriota</taxon>
    </lineage>
</organism>
<feature type="domain" description="Response regulatory" evidence="3">
    <location>
        <begin position="6"/>
        <end position="124"/>
    </location>
</feature>
<evidence type="ECO:0000256" key="2">
    <source>
        <dbReference type="PROSITE-ProRule" id="PRU00169"/>
    </source>
</evidence>
<evidence type="ECO:0000313" key="5">
    <source>
        <dbReference type="Proteomes" id="UP000034325"/>
    </source>
</evidence>
<dbReference type="PANTHER" id="PTHR44591:SF3">
    <property type="entry name" value="RESPONSE REGULATORY DOMAIN-CONTAINING PROTEIN"/>
    <property type="match status" value="1"/>
</dbReference>
<dbReference type="InterPro" id="IPR011006">
    <property type="entry name" value="CheY-like_superfamily"/>
</dbReference>
<reference evidence="4 5" key="1">
    <citation type="journal article" date="2015" name="Nature">
        <title>rRNA introns, odd ribosomes, and small enigmatic genomes across a large radiation of phyla.</title>
        <authorList>
            <person name="Brown C.T."/>
            <person name="Hug L.A."/>
            <person name="Thomas B.C."/>
            <person name="Sharon I."/>
            <person name="Castelle C.J."/>
            <person name="Singh A."/>
            <person name="Wilkins M.J."/>
            <person name="Williams K.H."/>
            <person name="Banfield J.F."/>
        </authorList>
    </citation>
    <scope>NUCLEOTIDE SEQUENCE [LARGE SCALE GENOMIC DNA]</scope>
</reference>
<dbReference type="Proteomes" id="UP000034325">
    <property type="component" value="Unassembled WGS sequence"/>
</dbReference>
<proteinExistence type="predicted"/>
<dbReference type="SUPFAM" id="SSF52172">
    <property type="entry name" value="CheY-like"/>
    <property type="match status" value="1"/>
</dbReference>
<dbReference type="Pfam" id="PF00072">
    <property type="entry name" value="Response_reg"/>
    <property type="match status" value="1"/>
</dbReference>
<dbReference type="AlphaFoldDB" id="A0A0G0PKB2"/>
<dbReference type="InterPro" id="IPR050595">
    <property type="entry name" value="Bact_response_regulator"/>
</dbReference>
<name>A0A0G0PKB2_9BACT</name>
<dbReference type="PROSITE" id="PS50110">
    <property type="entry name" value="RESPONSE_REGULATORY"/>
    <property type="match status" value="1"/>
</dbReference>
<dbReference type="InterPro" id="IPR001789">
    <property type="entry name" value="Sig_transdc_resp-reg_receiver"/>
</dbReference>
<sequence length="128" mass="14864">MEKTIKVMVIEDEELLLQAISKKLTSKGFEPITCTSAKQAIDYLTNITEFPDVIWLDYYLEDMNGLEFMRELKKKEAWAKIPVVVVSNSASDEKKNSMLELGVKQYLLKAQYRLEDIIEILRETVEKN</sequence>
<keyword evidence="1 2" id="KW-0597">Phosphoprotein</keyword>
<feature type="modified residue" description="4-aspartylphosphate" evidence="2">
    <location>
        <position position="57"/>
    </location>
</feature>
<evidence type="ECO:0000259" key="3">
    <source>
        <dbReference type="PROSITE" id="PS50110"/>
    </source>
</evidence>
<evidence type="ECO:0000313" key="4">
    <source>
        <dbReference type="EMBL" id="KKQ98579.1"/>
    </source>
</evidence>
<accession>A0A0G0PKB2</accession>
<evidence type="ECO:0000256" key="1">
    <source>
        <dbReference type="ARBA" id="ARBA00022553"/>
    </source>
</evidence>
<dbReference type="EMBL" id="LBWA01000002">
    <property type="protein sequence ID" value="KKQ98579.1"/>
    <property type="molecule type" value="Genomic_DNA"/>
</dbReference>
<dbReference type="GO" id="GO:0000160">
    <property type="term" value="P:phosphorelay signal transduction system"/>
    <property type="evidence" value="ECO:0007669"/>
    <property type="project" value="InterPro"/>
</dbReference>
<comment type="caution">
    <text evidence="4">The sequence shown here is derived from an EMBL/GenBank/DDBJ whole genome shotgun (WGS) entry which is preliminary data.</text>
</comment>
<dbReference type="PANTHER" id="PTHR44591">
    <property type="entry name" value="STRESS RESPONSE REGULATOR PROTEIN 1"/>
    <property type="match status" value="1"/>
</dbReference>
<dbReference type="CDD" id="cd00156">
    <property type="entry name" value="REC"/>
    <property type="match status" value="1"/>
</dbReference>